<dbReference type="InterPro" id="IPR050556">
    <property type="entry name" value="Type_II_TA_system_RNase"/>
</dbReference>
<comment type="similarity">
    <text evidence="7">Belongs to the PINc/VapC protein family.</text>
</comment>
<evidence type="ECO:0000259" key="8">
    <source>
        <dbReference type="Pfam" id="PF01850"/>
    </source>
</evidence>
<evidence type="ECO:0000256" key="6">
    <source>
        <dbReference type="ARBA" id="ARBA00022842"/>
    </source>
</evidence>
<accession>A0A4V1RTY6</accession>
<comment type="caution">
    <text evidence="9">The sequence shown here is derived from an EMBL/GenBank/DDBJ whole genome shotgun (WGS) entry which is preliminary data.</text>
</comment>
<evidence type="ECO:0000256" key="2">
    <source>
        <dbReference type="ARBA" id="ARBA00022649"/>
    </source>
</evidence>
<protein>
    <submittedName>
        <fullName evidence="9">Type II toxin-antitoxin system VapC family toxin</fullName>
    </submittedName>
</protein>
<reference evidence="9 10" key="2">
    <citation type="submission" date="2019-02" db="EMBL/GenBank/DDBJ databases">
        <title>'Lichenibacterium ramalinii' gen. nov. sp. nov., 'Lichenibacterium minor' gen. nov. sp. nov.</title>
        <authorList>
            <person name="Pankratov T."/>
        </authorList>
    </citation>
    <scope>NUCLEOTIDE SEQUENCE [LARGE SCALE GENOMIC DNA]</scope>
    <source>
        <strain evidence="9 10">RmlP026</strain>
    </source>
</reference>
<organism evidence="9 10">
    <name type="scientific">Lichenibacterium minor</name>
    <dbReference type="NCBI Taxonomy" id="2316528"/>
    <lineage>
        <taxon>Bacteria</taxon>
        <taxon>Pseudomonadati</taxon>
        <taxon>Pseudomonadota</taxon>
        <taxon>Alphaproteobacteria</taxon>
        <taxon>Hyphomicrobiales</taxon>
        <taxon>Lichenihabitantaceae</taxon>
        <taxon>Lichenibacterium</taxon>
    </lineage>
</organism>
<name>A0A4V1RTY6_9HYPH</name>
<comment type="cofactor">
    <cofactor evidence="1">
        <name>Mg(2+)</name>
        <dbReference type="ChEBI" id="CHEBI:18420"/>
    </cofactor>
</comment>
<feature type="domain" description="PIN" evidence="8">
    <location>
        <begin position="5"/>
        <end position="134"/>
    </location>
</feature>
<proteinExistence type="inferred from homology"/>
<dbReference type="SUPFAM" id="SSF88723">
    <property type="entry name" value="PIN domain-like"/>
    <property type="match status" value="1"/>
</dbReference>
<dbReference type="InterPro" id="IPR029060">
    <property type="entry name" value="PIN-like_dom_sf"/>
</dbReference>
<keyword evidence="6" id="KW-0460">Magnesium</keyword>
<dbReference type="GO" id="GO:0046872">
    <property type="term" value="F:metal ion binding"/>
    <property type="evidence" value="ECO:0007669"/>
    <property type="project" value="UniProtKB-KW"/>
</dbReference>
<evidence type="ECO:0000256" key="7">
    <source>
        <dbReference type="ARBA" id="ARBA00038093"/>
    </source>
</evidence>
<dbReference type="InterPro" id="IPR002716">
    <property type="entry name" value="PIN_dom"/>
</dbReference>
<dbReference type="PANTHER" id="PTHR33653">
    <property type="entry name" value="RIBONUCLEASE VAPC2"/>
    <property type="match status" value="1"/>
</dbReference>
<reference evidence="9 10" key="1">
    <citation type="submission" date="2018-12" db="EMBL/GenBank/DDBJ databases">
        <authorList>
            <person name="Grouzdev D.S."/>
            <person name="Krutkina M.S."/>
        </authorList>
    </citation>
    <scope>NUCLEOTIDE SEQUENCE [LARGE SCALE GENOMIC DNA]</scope>
    <source>
        <strain evidence="9 10">RmlP026</strain>
    </source>
</reference>
<dbReference type="AlphaFoldDB" id="A0A4V1RTY6"/>
<keyword evidence="3" id="KW-0540">Nuclease</keyword>
<gene>
    <name evidence="9" type="ORF">D3273_24835</name>
</gene>
<dbReference type="Proteomes" id="UP000290759">
    <property type="component" value="Unassembled WGS sequence"/>
</dbReference>
<dbReference type="CDD" id="cd18746">
    <property type="entry name" value="PIN_VapC4-5_FitB-like"/>
    <property type="match status" value="1"/>
</dbReference>
<evidence type="ECO:0000256" key="3">
    <source>
        <dbReference type="ARBA" id="ARBA00022722"/>
    </source>
</evidence>
<keyword evidence="5" id="KW-0378">Hydrolase</keyword>
<sequence>MSGFLLDTDVVSLLSPSRAQASPSFLDWLDRVDGEGLVFLSAVTVHEIEKGVALLEGKGATAKAAGLKAWLAGLLAGYGEKVLGLDAPAASLSGRLEATAILAGHAPGMADALIAGIAQSHGLIVVTRNARHFRSFGVHTATPDEIGGGVLP</sequence>
<evidence type="ECO:0000313" key="10">
    <source>
        <dbReference type="Proteomes" id="UP000290759"/>
    </source>
</evidence>
<dbReference type="Pfam" id="PF01850">
    <property type="entry name" value="PIN"/>
    <property type="match status" value="1"/>
</dbReference>
<keyword evidence="2" id="KW-1277">Toxin-antitoxin system</keyword>
<keyword evidence="10" id="KW-1185">Reference proteome</keyword>
<evidence type="ECO:0000256" key="5">
    <source>
        <dbReference type="ARBA" id="ARBA00022801"/>
    </source>
</evidence>
<keyword evidence="4" id="KW-0479">Metal-binding</keyword>
<dbReference type="GO" id="GO:0016787">
    <property type="term" value="F:hydrolase activity"/>
    <property type="evidence" value="ECO:0007669"/>
    <property type="project" value="UniProtKB-KW"/>
</dbReference>
<dbReference type="Gene3D" id="3.40.50.1010">
    <property type="entry name" value="5'-nuclease"/>
    <property type="match status" value="1"/>
</dbReference>
<dbReference type="RefSeq" id="WP_129229652.1">
    <property type="nucleotide sequence ID" value="NZ_QYBB01000059.1"/>
</dbReference>
<evidence type="ECO:0000256" key="4">
    <source>
        <dbReference type="ARBA" id="ARBA00022723"/>
    </source>
</evidence>
<evidence type="ECO:0000256" key="1">
    <source>
        <dbReference type="ARBA" id="ARBA00001946"/>
    </source>
</evidence>
<dbReference type="GO" id="GO:0004518">
    <property type="term" value="F:nuclease activity"/>
    <property type="evidence" value="ECO:0007669"/>
    <property type="project" value="UniProtKB-KW"/>
</dbReference>
<dbReference type="OrthoDB" id="7188375at2"/>
<dbReference type="PANTHER" id="PTHR33653:SF1">
    <property type="entry name" value="RIBONUCLEASE VAPC2"/>
    <property type="match status" value="1"/>
</dbReference>
<evidence type="ECO:0000313" key="9">
    <source>
        <dbReference type="EMBL" id="RYC29284.1"/>
    </source>
</evidence>
<dbReference type="EMBL" id="QYBB01000059">
    <property type="protein sequence ID" value="RYC29284.1"/>
    <property type="molecule type" value="Genomic_DNA"/>
</dbReference>